<dbReference type="Proteomes" id="UP000095280">
    <property type="component" value="Unplaced"/>
</dbReference>
<name>A0A1I8FCC1_9PLAT</name>
<organism evidence="1 2">
    <name type="scientific">Macrostomum lignano</name>
    <dbReference type="NCBI Taxonomy" id="282301"/>
    <lineage>
        <taxon>Eukaryota</taxon>
        <taxon>Metazoa</taxon>
        <taxon>Spiralia</taxon>
        <taxon>Lophotrochozoa</taxon>
        <taxon>Platyhelminthes</taxon>
        <taxon>Rhabditophora</taxon>
        <taxon>Macrostomorpha</taxon>
        <taxon>Macrostomida</taxon>
        <taxon>Macrostomidae</taxon>
        <taxon>Macrostomum</taxon>
    </lineage>
</organism>
<proteinExistence type="predicted"/>
<evidence type="ECO:0000313" key="1">
    <source>
        <dbReference type="Proteomes" id="UP000095280"/>
    </source>
</evidence>
<keyword evidence="1" id="KW-1185">Reference proteome</keyword>
<dbReference type="AlphaFoldDB" id="A0A1I8FCC1"/>
<evidence type="ECO:0000313" key="2">
    <source>
        <dbReference type="WBParaSite" id="maker-unitig_29131-snap-gene-0.2-mRNA-1"/>
    </source>
</evidence>
<sequence>NDPGSCANQKLFSLAQPHSLTCAPVLQVVCRKLASELQCSLQCRAQSGVCFGFYWQEASLSCQLFSIAAFFSKSLWQPSDKPVDVFTKSFDSIAVTRIKTFTEAHCTHTDGGDFQCWWQADLAQQSASRQSASSTGRTAAMRGSTASPCCVDDIECARVDVAQSSPSRRSAASGYGSRGSLINRLNTYVSLCEVEVLALPPLRCLRKAINFRVTNAQ</sequence>
<accession>A0A1I8FCC1</accession>
<protein>
    <submittedName>
        <fullName evidence="2">Apple domain-containing protein</fullName>
    </submittedName>
</protein>
<dbReference type="WBParaSite" id="maker-unitig_29131-snap-gene-0.2-mRNA-1">
    <property type="protein sequence ID" value="maker-unitig_29131-snap-gene-0.2-mRNA-1"/>
    <property type="gene ID" value="maker-unitig_29131-snap-gene-0.2"/>
</dbReference>
<reference evidence="2" key="1">
    <citation type="submission" date="2016-11" db="UniProtKB">
        <authorList>
            <consortium name="WormBaseParasite"/>
        </authorList>
    </citation>
    <scope>IDENTIFICATION</scope>
</reference>